<accession>A0A084IL35</accession>
<dbReference type="NCBIfam" id="TIGR04430">
    <property type="entry name" value="OM_asym_MlaD"/>
    <property type="match status" value="1"/>
</dbReference>
<proteinExistence type="predicted"/>
<sequence length="180" mass="18113">MQSRAVELLVGLFVCLGIAAIFILTLRVSDLANTGSAEGYTVTAAFNDIGGLKVGAPVELAGVRIGRVTDIKLDQTTYRAVATLRIQDQYKIPKDSDASILTSGLLGDQYIGVGPGGSTQNMKNGDKFIITQSAIVLENLIGQFMTRMSGGDSSDSGGGGSGGGPGAGGSSSPAAQGAGG</sequence>
<feature type="transmembrane region" description="Helical" evidence="2">
    <location>
        <begin position="6"/>
        <end position="26"/>
    </location>
</feature>
<dbReference type="eggNOG" id="COG1463">
    <property type="taxonomic scope" value="Bacteria"/>
</dbReference>
<reference evidence="4 5" key="1">
    <citation type="submission" date="2013-03" db="EMBL/GenBank/DDBJ databases">
        <title>Salinisphaera hydrothermalis C41B8 Genome Sequencing.</title>
        <authorList>
            <person name="Li C."/>
            <person name="Lai Q."/>
            <person name="Shao Z."/>
        </authorList>
    </citation>
    <scope>NUCLEOTIDE SEQUENCE [LARGE SCALE GENOMIC DNA]</scope>
    <source>
        <strain evidence="4 5">C41B8</strain>
    </source>
</reference>
<comment type="caution">
    <text evidence="4">The sequence shown here is derived from an EMBL/GenBank/DDBJ whole genome shotgun (WGS) entry which is preliminary data.</text>
</comment>
<name>A0A084IL35_SALHC</name>
<dbReference type="GO" id="GO:0005543">
    <property type="term" value="F:phospholipid binding"/>
    <property type="evidence" value="ECO:0007669"/>
    <property type="project" value="TreeGrafter"/>
</dbReference>
<dbReference type="InterPro" id="IPR003399">
    <property type="entry name" value="Mce/MlaD"/>
</dbReference>
<evidence type="ECO:0000313" key="5">
    <source>
        <dbReference type="Proteomes" id="UP000028302"/>
    </source>
</evidence>
<organism evidence="4 5">
    <name type="scientific">Salinisphaera hydrothermalis (strain C41B8)</name>
    <dbReference type="NCBI Taxonomy" id="1304275"/>
    <lineage>
        <taxon>Bacteria</taxon>
        <taxon>Pseudomonadati</taxon>
        <taxon>Pseudomonadota</taxon>
        <taxon>Gammaproteobacteria</taxon>
        <taxon>Salinisphaerales</taxon>
        <taxon>Salinisphaeraceae</taxon>
        <taxon>Salinisphaera</taxon>
    </lineage>
</organism>
<keyword evidence="5" id="KW-1185">Reference proteome</keyword>
<evidence type="ECO:0000313" key="4">
    <source>
        <dbReference type="EMBL" id="KEZ77419.1"/>
    </source>
</evidence>
<dbReference type="PANTHER" id="PTHR33371">
    <property type="entry name" value="INTERMEMBRANE PHOSPHOLIPID TRANSPORT SYSTEM BINDING PROTEIN MLAD-RELATED"/>
    <property type="match status" value="1"/>
</dbReference>
<feature type="compositionally biased region" description="Low complexity" evidence="1">
    <location>
        <begin position="170"/>
        <end position="180"/>
    </location>
</feature>
<evidence type="ECO:0000256" key="2">
    <source>
        <dbReference type="SAM" id="Phobius"/>
    </source>
</evidence>
<keyword evidence="2" id="KW-0812">Transmembrane</keyword>
<dbReference type="AlphaFoldDB" id="A0A084IL35"/>
<dbReference type="OrthoDB" id="9788420at2"/>
<dbReference type="GO" id="GO:0005548">
    <property type="term" value="F:phospholipid transporter activity"/>
    <property type="evidence" value="ECO:0007669"/>
    <property type="project" value="TreeGrafter"/>
</dbReference>
<dbReference type="InterPro" id="IPR030970">
    <property type="entry name" value="ABC_MlaD"/>
</dbReference>
<keyword evidence="2" id="KW-0472">Membrane</keyword>
<feature type="domain" description="Mce/MlaD" evidence="3">
    <location>
        <begin position="39"/>
        <end position="116"/>
    </location>
</feature>
<dbReference type="InterPro" id="IPR052336">
    <property type="entry name" value="MlaD_Phospholipid_Transporter"/>
</dbReference>
<evidence type="ECO:0000259" key="3">
    <source>
        <dbReference type="Pfam" id="PF02470"/>
    </source>
</evidence>
<feature type="region of interest" description="Disordered" evidence="1">
    <location>
        <begin position="147"/>
        <end position="180"/>
    </location>
</feature>
<dbReference type="PATRIC" id="fig|1304275.5.peg.2106"/>
<protein>
    <submittedName>
        <fullName evidence="4">ABC transporter substrate-binding protein</fullName>
    </submittedName>
</protein>
<dbReference type="Pfam" id="PF02470">
    <property type="entry name" value="MlaD"/>
    <property type="match status" value="1"/>
</dbReference>
<dbReference type="PANTHER" id="PTHR33371:SF4">
    <property type="entry name" value="INTERMEMBRANE PHOSPHOLIPID TRANSPORT SYSTEM BINDING PROTEIN MLAD"/>
    <property type="match status" value="1"/>
</dbReference>
<gene>
    <name evidence="4" type="ORF">C41B8_10333</name>
</gene>
<evidence type="ECO:0000256" key="1">
    <source>
        <dbReference type="SAM" id="MobiDB-lite"/>
    </source>
</evidence>
<feature type="compositionally biased region" description="Gly residues" evidence="1">
    <location>
        <begin position="156"/>
        <end position="169"/>
    </location>
</feature>
<dbReference type="Proteomes" id="UP000028302">
    <property type="component" value="Unassembled WGS sequence"/>
</dbReference>
<dbReference type="STRING" id="1304275.C41B8_10333"/>
<dbReference type="EMBL" id="APNK01000013">
    <property type="protein sequence ID" value="KEZ77419.1"/>
    <property type="molecule type" value="Genomic_DNA"/>
</dbReference>
<keyword evidence="2" id="KW-1133">Transmembrane helix</keyword>
<dbReference type="RefSeq" id="WP_037337510.1">
    <property type="nucleotide sequence ID" value="NZ_APNK01000013.1"/>
</dbReference>